<accession>A0A0L6UQZ0</accession>
<dbReference type="EMBL" id="LAVV01009240">
    <property type="protein sequence ID" value="KNZ50944.1"/>
    <property type="molecule type" value="Genomic_DNA"/>
</dbReference>
<keyword evidence="2" id="KW-1185">Reference proteome</keyword>
<sequence length="103" mass="11513">MKCDIVVFLTSLEINHCHAACSSQAVIQIPPVFICRFFGTVTVHQSFVESLLGKVEQVFFEVKHAKVEAVADWPSPHNITELQQSIGFANFSCQFIDHFSGKT</sequence>
<dbReference type="SUPFAM" id="SSF56672">
    <property type="entry name" value="DNA/RNA polymerases"/>
    <property type="match status" value="1"/>
</dbReference>
<dbReference type="InterPro" id="IPR043128">
    <property type="entry name" value="Rev_trsase/Diguanyl_cyclase"/>
</dbReference>
<reference evidence="1 2" key="1">
    <citation type="submission" date="2015-08" db="EMBL/GenBank/DDBJ databases">
        <title>Next Generation Sequencing and Analysis of the Genome of Puccinia sorghi L Schw, the Causal Agent of Maize Common Rust.</title>
        <authorList>
            <person name="Rochi L."/>
            <person name="Burguener G."/>
            <person name="Darino M."/>
            <person name="Turjanski A."/>
            <person name="Kreff E."/>
            <person name="Dieguez M.J."/>
            <person name="Sacco F."/>
        </authorList>
    </citation>
    <scope>NUCLEOTIDE SEQUENCE [LARGE SCALE GENOMIC DNA]</scope>
    <source>
        <strain evidence="1 2">RO10H11247</strain>
    </source>
</reference>
<dbReference type="Gene3D" id="3.30.70.270">
    <property type="match status" value="1"/>
</dbReference>
<dbReference type="VEuPathDB" id="FungiDB:VP01_4164g1"/>
<dbReference type="OrthoDB" id="3033917at2759"/>
<name>A0A0L6UQZ0_9BASI</name>
<dbReference type="Proteomes" id="UP000037035">
    <property type="component" value="Unassembled WGS sequence"/>
</dbReference>
<proteinExistence type="predicted"/>
<dbReference type="InterPro" id="IPR043502">
    <property type="entry name" value="DNA/RNA_pol_sf"/>
</dbReference>
<organism evidence="1 2">
    <name type="scientific">Puccinia sorghi</name>
    <dbReference type="NCBI Taxonomy" id="27349"/>
    <lineage>
        <taxon>Eukaryota</taxon>
        <taxon>Fungi</taxon>
        <taxon>Dikarya</taxon>
        <taxon>Basidiomycota</taxon>
        <taxon>Pucciniomycotina</taxon>
        <taxon>Pucciniomycetes</taxon>
        <taxon>Pucciniales</taxon>
        <taxon>Pucciniaceae</taxon>
        <taxon>Puccinia</taxon>
    </lineage>
</organism>
<comment type="caution">
    <text evidence="1">The sequence shown here is derived from an EMBL/GenBank/DDBJ whole genome shotgun (WGS) entry which is preliminary data.</text>
</comment>
<evidence type="ECO:0000313" key="2">
    <source>
        <dbReference type="Proteomes" id="UP000037035"/>
    </source>
</evidence>
<evidence type="ECO:0000313" key="1">
    <source>
        <dbReference type="EMBL" id="KNZ50944.1"/>
    </source>
</evidence>
<gene>
    <name evidence="1" type="ORF">VP01_4164g1</name>
</gene>
<protein>
    <submittedName>
        <fullName evidence="1">Uncharacterized protein</fullName>
    </submittedName>
</protein>
<dbReference type="AlphaFoldDB" id="A0A0L6UQZ0"/>